<evidence type="ECO:0000256" key="8">
    <source>
        <dbReference type="ARBA" id="ARBA00023136"/>
    </source>
</evidence>
<comment type="caution">
    <text evidence="11">The sequence shown here is derived from an EMBL/GenBank/DDBJ whole genome shotgun (WGS) entry which is preliminary data.</text>
</comment>
<feature type="transmembrane region" description="Helical" evidence="10">
    <location>
        <begin position="134"/>
        <end position="157"/>
    </location>
</feature>
<evidence type="ECO:0000256" key="2">
    <source>
        <dbReference type="ARBA" id="ARBA00004141"/>
    </source>
</evidence>
<feature type="transmembrane region" description="Helical" evidence="10">
    <location>
        <begin position="390"/>
        <end position="407"/>
    </location>
</feature>
<evidence type="ECO:0000313" key="11">
    <source>
        <dbReference type="EMBL" id="MBD2277317.1"/>
    </source>
</evidence>
<feature type="transmembrane region" description="Helical" evidence="10">
    <location>
        <begin position="20"/>
        <end position="43"/>
    </location>
</feature>
<keyword evidence="6 10" id="KW-0812">Transmembrane</keyword>
<evidence type="ECO:0000256" key="1">
    <source>
        <dbReference type="ARBA" id="ARBA00003408"/>
    </source>
</evidence>
<evidence type="ECO:0000256" key="5">
    <source>
        <dbReference type="ARBA" id="ARBA00022448"/>
    </source>
</evidence>
<feature type="transmembrane region" description="Helical" evidence="10">
    <location>
        <begin position="49"/>
        <end position="69"/>
    </location>
</feature>
<dbReference type="PANTHER" id="PTHR43298:SF2">
    <property type="entry name" value="FMN_FAD EXPORTER YEEO-RELATED"/>
    <property type="match status" value="1"/>
</dbReference>
<accession>A0ABR8BRK9</accession>
<comment type="similarity">
    <text evidence="3">Belongs to the multi antimicrobial extrusion (MATE) (TC 2.A.66.1) family.</text>
</comment>
<keyword evidence="5" id="KW-0813">Transport</keyword>
<evidence type="ECO:0000256" key="10">
    <source>
        <dbReference type="SAM" id="Phobius"/>
    </source>
</evidence>
<evidence type="ECO:0000256" key="3">
    <source>
        <dbReference type="ARBA" id="ARBA00010199"/>
    </source>
</evidence>
<evidence type="ECO:0000256" key="4">
    <source>
        <dbReference type="ARBA" id="ARBA00020268"/>
    </source>
</evidence>
<comment type="function">
    <text evidence="1">Multidrug efflux pump.</text>
</comment>
<dbReference type="InterPro" id="IPR002528">
    <property type="entry name" value="MATE_fam"/>
</dbReference>
<dbReference type="CDD" id="cd13136">
    <property type="entry name" value="MATE_DinF_like"/>
    <property type="match status" value="1"/>
</dbReference>
<name>A0ABR8BRK9_APHFL</name>
<dbReference type="InterPro" id="IPR050222">
    <property type="entry name" value="MATE_MdtK"/>
</dbReference>
<evidence type="ECO:0000256" key="9">
    <source>
        <dbReference type="ARBA" id="ARBA00031636"/>
    </source>
</evidence>
<feature type="transmembrane region" description="Helical" evidence="10">
    <location>
        <begin position="276"/>
        <end position="299"/>
    </location>
</feature>
<proteinExistence type="inferred from homology"/>
<dbReference type="InterPro" id="IPR044644">
    <property type="entry name" value="DinF-like"/>
</dbReference>
<feature type="transmembrane region" description="Helical" evidence="10">
    <location>
        <begin position="357"/>
        <end position="378"/>
    </location>
</feature>
<evidence type="ECO:0000313" key="12">
    <source>
        <dbReference type="Proteomes" id="UP000606721"/>
    </source>
</evidence>
<keyword evidence="8 10" id="KW-0472">Membrane</keyword>
<keyword evidence="7 10" id="KW-1133">Transmembrane helix</keyword>
<sequence length="455" mass="50130">MNQTLPAQYSFIPRYFRLALANVLSSIMIPLANIVSVIFLGHLEDIRHFAGVSIAGNLLNFFYLALFFLRMGTTGLTAQAVGRDDREEMLLVGLRNGLIALVIGITLILLQYPLGELGFALLNADPEIKSSGLAYFNTQIWGAPAILLNFVLIGWFLGREKNSLVVLISVLGNGSKIVLDYVFIIHMGWESTGAGISSATSQYLSLFMGLIFFCQEFQWLEIRSLSGKIWDISAIKSNLALNMNILISNCICLVTTFIFSYQGVQLGTLIYAQNTLMWQIFSFNTYFVEGMGFGTEALVGNFKGKGSRQQLPPLVGFSILAALVVAVFFGGVCVLFPDTVFSWFTNHTEVTSNINTFLPWLQLTLAFSSISFAMEGYFLGLAQGYTLRNVSLIALVVGFIPASFAAIKFSSNHILWLSVSLFHAVRMVMFLVNLPSTFGDDINASDVSVTNLEVK</sequence>
<feature type="transmembrane region" description="Helical" evidence="10">
    <location>
        <begin position="311"/>
        <end position="337"/>
    </location>
</feature>
<feature type="transmembrane region" description="Helical" evidence="10">
    <location>
        <begin position="164"/>
        <end position="189"/>
    </location>
</feature>
<comment type="subcellular location">
    <subcellularLocation>
        <location evidence="2">Membrane</location>
        <topology evidence="2">Multi-pass membrane protein</topology>
    </subcellularLocation>
</comment>
<dbReference type="Pfam" id="PF01554">
    <property type="entry name" value="MatE"/>
    <property type="match status" value="2"/>
</dbReference>
<dbReference type="RefSeq" id="WP_168635024.1">
    <property type="nucleotide sequence ID" value="NZ_JACJQT010000005.1"/>
</dbReference>
<dbReference type="NCBIfam" id="NF041358">
    <property type="entry name" value="GntT_guanitoxin"/>
    <property type="match status" value="1"/>
</dbReference>
<dbReference type="PANTHER" id="PTHR43298">
    <property type="entry name" value="MULTIDRUG RESISTANCE PROTEIN NORM-RELATED"/>
    <property type="match status" value="1"/>
</dbReference>
<dbReference type="EMBL" id="JACJQT010000005">
    <property type="protein sequence ID" value="MBD2277317.1"/>
    <property type="molecule type" value="Genomic_DNA"/>
</dbReference>
<reference evidence="11 12" key="1">
    <citation type="journal article" date="2020" name="ISME J.">
        <title>Comparative genomics reveals insights into cyanobacterial evolution and habitat adaptation.</title>
        <authorList>
            <person name="Chen M.Y."/>
            <person name="Teng W.K."/>
            <person name="Zhao L."/>
            <person name="Hu C.X."/>
            <person name="Zhou Y.K."/>
            <person name="Han B.P."/>
            <person name="Song L.R."/>
            <person name="Shu W.S."/>
        </authorList>
    </citation>
    <scope>NUCLEOTIDE SEQUENCE [LARGE SCALE GENOMIC DNA]</scope>
    <source>
        <strain evidence="11 12">FACHB-1040</strain>
    </source>
</reference>
<evidence type="ECO:0000256" key="6">
    <source>
        <dbReference type="ARBA" id="ARBA00022692"/>
    </source>
</evidence>
<keyword evidence="12" id="KW-1185">Reference proteome</keyword>
<feature type="transmembrane region" description="Helical" evidence="10">
    <location>
        <begin position="90"/>
        <end position="114"/>
    </location>
</feature>
<feature type="transmembrane region" description="Helical" evidence="10">
    <location>
        <begin position="241"/>
        <end position="264"/>
    </location>
</feature>
<feature type="transmembrane region" description="Helical" evidence="10">
    <location>
        <begin position="201"/>
        <end position="220"/>
    </location>
</feature>
<protein>
    <recommendedName>
        <fullName evidence="4">Probable multidrug resistance protein NorM</fullName>
    </recommendedName>
    <alternativeName>
        <fullName evidence="9">Multidrug-efflux transporter</fullName>
    </alternativeName>
</protein>
<feature type="transmembrane region" description="Helical" evidence="10">
    <location>
        <begin position="413"/>
        <end position="432"/>
    </location>
</feature>
<dbReference type="NCBIfam" id="TIGR00797">
    <property type="entry name" value="matE"/>
    <property type="match status" value="1"/>
</dbReference>
<evidence type="ECO:0000256" key="7">
    <source>
        <dbReference type="ARBA" id="ARBA00022989"/>
    </source>
</evidence>
<dbReference type="Proteomes" id="UP000606721">
    <property type="component" value="Unassembled WGS sequence"/>
</dbReference>
<gene>
    <name evidence="11" type="ORF">H6F99_02960</name>
</gene>
<organism evidence="11 12">
    <name type="scientific">Aphanizomenon flos-aquae FACHB-1040</name>
    <dbReference type="NCBI Taxonomy" id="2692887"/>
    <lineage>
        <taxon>Bacteria</taxon>
        <taxon>Bacillati</taxon>
        <taxon>Cyanobacteriota</taxon>
        <taxon>Cyanophyceae</taxon>
        <taxon>Nostocales</taxon>
        <taxon>Aphanizomenonaceae</taxon>
        <taxon>Aphanizomenon</taxon>
    </lineage>
</organism>